<evidence type="ECO:0000256" key="1">
    <source>
        <dbReference type="SAM" id="Phobius"/>
    </source>
</evidence>
<dbReference type="AlphaFoldDB" id="A0A076MZF7"/>
<evidence type="ECO:0008006" key="4">
    <source>
        <dbReference type="Google" id="ProtNLM"/>
    </source>
</evidence>
<protein>
    <recommendedName>
        <fullName evidence="4">Secreted protein</fullName>
    </recommendedName>
</protein>
<dbReference type="KEGG" id="amq:AMETH_6567"/>
<dbReference type="InterPro" id="IPR021517">
    <property type="entry name" value="DUF3180"/>
</dbReference>
<dbReference type="STRING" id="1068978.AMETH_6567"/>
<sequence length="153" mass="16055">MHFTRPRELVIAGLVGLVAAYLLFRFAYGDLPRLPRPVGVTLFVLAVIEVALAFVMRSRVRSGRLVNSVSAARTVALAKASSLLGAIMLGAWAGIAGALIPRASELAAASSDLRSVAIGAVCAAVLIAAALWLEHCCRTPEDDESDPDHHPTG</sequence>
<keyword evidence="3" id="KW-1185">Reference proteome</keyword>
<evidence type="ECO:0000313" key="3">
    <source>
        <dbReference type="Proteomes" id="UP000062973"/>
    </source>
</evidence>
<reference evidence="2 3" key="1">
    <citation type="submission" date="2014-07" db="EMBL/GenBank/DDBJ databases">
        <title>Whole Genome Sequence of the Amycolatopsis methanolica 239.</title>
        <authorList>
            <person name="Tang B."/>
        </authorList>
    </citation>
    <scope>NUCLEOTIDE SEQUENCE [LARGE SCALE GENOMIC DNA]</scope>
    <source>
        <strain evidence="2 3">239</strain>
    </source>
</reference>
<keyword evidence="1" id="KW-0472">Membrane</keyword>
<feature type="transmembrane region" description="Helical" evidence="1">
    <location>
        <begin position="113"/>
        <end position="133"/>
    </location>
</feature>
<feature type="transmembrane region" description="Helical" evidence="1">
    <location>
        <begin position="76"/>
        <end position="101"/>
    </location>
</feature>
<dbReference type="eggNOG" id="ENOG5033CMQ">
    <property type="taxonomic scope" value="Bacteria"/>
</dbReference>
<keyword evidence="1" id="KW-0812">Transmembrane</keyword>
<dbReference type="EMBL" id="CP009110">
    <property type="protein sequence ID" value="AIJ26659.1"/>
    <property type="molecule type" value="Genomic_DNA"/>
</dbReference>
<dbReference type="OrthoDB" id="3825558at2"/>
<evidence type="ECO:0000313" key="2">
    <source>
        <dbReference type="EMBL" id="AIJ26659.1"/>
    </source>
</evidence>
<dbReference type="Pfam" id="PF11377">
    <property type="entry name" value="DUF3180"/>
    <property type="match status" value="1"/>
</dbReference>
<dbReference type="HOGENOM" id="CLU_123281_2_0_11"/>
<accession>A0A076MZF7</accession>
<proteinExistence type="predicted"/>
<organism evidence="2 3">
    <name type="scientific">Amycolatopsis methanolica 239</name>
    <dbReference type="NCBI Taxonomy" id="1068978"/>
    <lineage>
        <taxon>Bacteria</taxon>
        <taxon>Bacillati</taxon>
        <taxon>Actinomycetota</taxon>
        <taxon>Actinomycetes</taxon>
        <taxon>Pseudonocardiales</taxon>
        <taxon>Pseudonocardiaceae</taxon>
        <taxon>Amycolatopsis</taxon>
        <taxon>Amycolatopsis methanolica group</taxon>
    </lineage>
</organism>
<dbReference type="PATRIC" id="fig|1068978.7.peg.7059"/>
<dbReference type="Proteomes" id="UP000062973">
    <property type="component" value="Chromosome"/>
</dbReference>
<gene>
    <name evidence="2" type="ORF">AMETH_6567</name>
</gene>
<feature type="transmembrane region" description="Helical" evidence="1">
    <location>
        <begin position="34"/>
        <end position="55"/>
    </location>
</feature>
<name>A0A076MZF7_AMYME</name>
<dbReference type="RefSeq" id="WP_017985429.1">
    <property type="nucleotide sequence ID" value="NZ_AQUL01000001.1"/>
</dbReference>
<keyword evidence="1" id="KW-1133">Transmembrane helix</keyword>
<feature type="transmembrane region" description="Helical" evidence="1">
    <location>
        <begin position="9"/>
        <end position="28"/>
    </location>
</feature>